<dbReference type="CDD" id="cd00009">
    <property type="entry name" value="AAA"/>
    <property type="match status" value="1"/>
</dbReference>
<dbReference type="GO" id="GO:0009401">
    <property type="term" value="P:phosphoenolpyruvate-dependent sugar phosphotransferase system"/>
    <property type="evidence" value="ECO:0007669"/>
    <property type="project" value="InterPro"/>
</dbReference>
<dbReference type="AlphaFoldDB" id="A0A210P6K4"/>
<dbReference type="PROSITE" id="PS50045">
    <property type="entry name" value="SIGMA54_INTERACT_4"/>
    <property type="match status" value="1"/>
</dbReference>
<dbReference type="Gene3D" id="1.10.10.10">
    <property type="entry name" value="Winged helix-like DNA-binding domain superfamily/Winged helix DNA-binding domain"/>
    <property type="match status" value="1"/>
</dbReference>
<dbReference type="InterPro" id="IPR036662">
    <property type="entry name" value="PTS_EIIA_man-typ_sf"/>
</dbReference>
<dbReference type="GO" id="GO:0016740">
    <property type="term" value="F:transferase activity"/>
    <property type="evidence" value="ECO:0007669"/>
    <property type="project" value="UniProtKB-KW"/>
</dbReference>
<feature type="coiled-coil region" evidence="6">
    <location>
        <begin position="401"/>
        <end position="428"/>
    </location>
</feature>
<dbReference type="EMBL" id="MXAL01000012">
    <property type="protein sequence ID" value="OWF32113.1"/>
    <property type="molecule type" value="Genomic_DNA"/>
</dbReference>
<feature type="domain" description="PRD" evidence="9">
    <location>
        <begin position="447"/>
        <end position="557"/>
    </location>
</feature>
<dbReference type="Pfam" id="PF00158">
    <property type="entry name" value="Sigma54_activat"/>
    <property type="match status" value="1"/>
</dbReference>
<evidence type="ECO:0000256" key="5">
    <source>
        <dbReference type="ARBA" id="ARBA00023125"/>
    </source>
</evidence>
<evidence type="ECO:0000313" key="11">
    <source>
        <dbReference type="Proteomes" id="UP000196649"/>
    </source>
</evidence>
<dbReference type="PROSITE" id="PS00675">
    <property type="entry name" value="SIGMA54_INTERACT_1"/>
    <property type="match status" value="1"/>
</dbReference>
<protein>
    <recommendedName>
        <fullName evidence="1">DNA translocase FtsK</fullName>
    </recommendedName>
</protein>
<dbReference type="InterPro" id="IPR004701">
    <property type="entry name" value="PTS_EIIA_man-typ"/>
</dbReference>
<feature type="domain" description="Sigma-54 factor interaction" evidence="7">
    <location>
        <begin position="105"/>
        <end position="339"/>
    </location>
</feature>
<dbReference type="PANTHER" id="PTHR32071:SF38">
    <property type="entry name" value="PSP OPERON TRANSCRIPTIONAL ACTIVATOR"/>
    <property type="match status" value="1"/>
</dbReference>
<evidence type="ECO:0000256" key="1">
    <source>
        <dbReference type="ARBA" id="ARBA00020887"/>
    </source>
</evidence>
<evidence type="ECO:0000256" key="6">
    <source>
        <dbReference type="SAM" id="Coils"/>
    </source>
</evidence>
<reference evidence="10 11" key="1">
    <citation type="submission" date="2017-03" db="EMBL/GenBank/DDBJ databases">
        <title>Genome sequence of Lactobacillus kimchii KACC 12383.</title>
        <authorList>
            <person name="Chun J."/>
        </authorList>
    </citation>
    <scope>NUCLEOTIDE SEQUENCE [LARGE SCALE GENOMIC DNA]</scope>
    <source>
        <strain evidence="10 11">KACC 12383</strain>
    </source>
</reference>
<dbReference type="Proteomes" id="UP000196649">
    <property type="component" value="Unassembled WGS sequence"/>
</dbReference>
<name>A0A210P6K4_9LACO</name>
<dbReference type="InterPro" id="IPR003593">
    <property type="entry name" value="AAA+_ATPase"/>
</dbReference>
<feature type="domain" description="PRD" evidence="9">
    <location>
        <begin position="814"/>
        <end position="920"/>
    </location>
</feature>
<evidence type="ECO:0000256" key="2">
    <source>
        <dbReference type="ARBA" id="ARBA00022679"/>
    </source>
</evidence>
<dbReference type="SMART" id="SM00382">
    <property type="entry name" value="AAA"/>
    <property type="match status" value="1"/>
</dbReference>
<gene>
    <name evidence="10" type="ORF">LKACC12383_02349</name>
</gene>
<evidence type="ECO:0000313" key="10">
    <source>
        <dbReference type="EMBL" id="OWF32113.1"/>
    </source>
</evidence>
<sequence>MQNDILEYLENETAFINLDDISSIFTAKDIAKKFSIKRNTASHYLNELNKSGVLVKIESRPVYYFDRKVFESQNFALDKNIYKSIESLKNEKPMILNKNNLFSMLIGHDKSLKPVIEQIESALYYPDNGLPVILTGESGTGKTYMVHLIYQYCLNNGLIDDDAPFISVNCAQYANNPELLTSNLFGYVKGAFTGATEDKKGAFESADRGILFLDEVHRLNSEGQEKLFTFLDQGIIYRVGDTNSPIKLKIRLFFATTESLSGDFLTTFVRRIPIQISLPSLSDRSRDERLELIYSFFLNEQRKIKKEITVTGQTLNLLLNQSYGGNIGELKSNIKVTTARAISKQIKSEIIDISIYSLPKRVLMDADNTGELSKQDSIHLTSDTELEDLLVEQRPQQERIIKSYERIIQIFQRNNQSLEHAINEIKEEVETLFEFLIFETNFKENHEPLTYLTKYTRNILNQMESSYQIHFNGNSVNAISYYIFQRINCNWTIEDDGIKEIIINLEEQIKNTYPNSFNYVKRILQLCKPKMDIDIQPMDIIVLTLHLSKNEWNKKAGIPKAIIVAHGYATASSIADVVNTFLKKDLFESFDMPISISPREIADEILDYSKKNDISNGLIILVDMGSLKDIYQYFPSQIKAPIVIMNNVTTPLAIAVGEQIQKKLSLKKQVEQSLKQIKMDYKIIYPDVHRDKMIITTCLTGIGTATKISSLIEKSLPSSISLKVLPYDFAALKDKGQVKTLFSMYDCLGIIGTDNPMIEKLPYISLENLISGEGINTLCSWVSNYFTPKKLMEFNDNIIRNFSLEKVMNVVTILDTDKVVKEVDVFLKKIQEIGDYHLTNAKKLAIYIHVSCLIERLVRNSPIKYYGGYSELEKCQKDKLNKIKLAFSVIENDYSVKVPKPEIAYVYDLIFGKTDSSTKDEDF</sequence>
<dbReference type="SUPFAM" id="SSF53062">
    <property type="entry name" value="PTS system fructose IIA component-like"/>
    <property type="match status" value="1"/>
</dbReference>
<evidence type="ECO:0000256" key="3">
    <source>
        <dbReference type="ARBA" id="ARBA00022741"/>
    </source>
</evidence>
<dbReference type="Pfam" id="PF00874">
    <property type="entry name" value="PRD"/>
    <property type="match status" value="2"/>
</dbReference>
<dbReference type="SUPFAM" id="SSF63520">
    <property type="entry name" value="PTS-regulatory domain, PRD"/>
    <property type="match status" value="2"/>
</dbReference>
<dbReference type="InterPro" id="IPR002078">
    <property type="entry name" value="Sigma_54_int"/>
</dbReference>
<keyword evidence="6" id="KW-0175">Coiled coil</keyword>
<dbReference type="Gene3D" id="1.10.1790.10">
    <property type="entry name" value="PRD domain"/>
    <property type="match status" value="2"/>
</dbReference>
<dbReference type="Gene3D" id="3.40.50.300">
    <property type="entry name" value="P-loop containing nucleotide triphosphate hydrolases"/>
    <property type="match status" value="1"/>
</dbReference>
<dbReference type="InterPro" id="IPR036388">
    <property type="entry name" value="WH-like_DNA-bd_sf"/>
</dbReference>
<keyword evidence="5" id="KW-0238">DNA-binding</keyword>
<feature type="domain" description="PTS EIIA type-4" evidence="8">
    <location>
        <begin position="558"/>
        <end position="684"/>
    </location>
</feature>
<organism evidence="10 11">
    <name type="scientific">Companilactobacillus kimchii</name>
    <dbReference type="NCBI Taxonomy" id="2801452"/>
    <lineage>
        <taxon>Bacteria</taxon>
        <taxon>Bacillati</taxon>
        <taxon>Bacillota</taxon>
        <taxon>Bacilli</taxon>
        <taxon>Lactobacillales</taxon>
        <taxon>Lactobacillaceae</taxon>
        <taxon>Companilactobacillus</taxon>
    </lineage>
</organism>
<keyword evidence="4" id="KW-0067">ATP-binding</keyword>
<dbReference type="GO" id="GO:0006355">
    <property type="term" value="P:regulation of DNA-templated transcription"/>
    <property type="evidence" value="ECO:0007669"/>
    <property type="project" value="InterPro"/>
</dbReference>
<dbReference type="GO" id="GO:0005524">
    <property type="term" value="F:ATP binding"/>
    <property type="evidence" value="ECO:0007669"/>
    <property type="project" value="UniProtKB-KW"/>
</dbReference>
<evidence type="ECO:0000259" key="8">
    <source>
        <dbReference type="PROSITE" id="PS51096"/>
    </source>
</evidence>
<dbReference type="SUPFAM" id="SSF46785">
    <property type="entry name" value="Winged helix' DNA-binding domain"/>
    <property type="match status" value="1"/>
</dbReference>
<dbReference type="PANTHER" id="PTHR32071">
    <property type="entry name" value="TRANSCRIPTIONAL REGULATORY PROTEIN"/>
    <property type="match status" value="1"/>
</dbReference>
<dbReference type="InterPro" id="IPR027417">
    <property type="entry name" value="P-loop_NTPase"/>
</dbReference>
<keyword evidence="2" id="KW-0808">Transferase</keyword>
<dbReference type="RefSeq" id="WP_054643754.1">
    <property type="nucleotide sequence ID" value="NZ_LNUB01000013.1"/>
</dbReference>
<dbReference type="InterPro" id="IPR036390">
    <property type="entry name" value="WH_DNA-bd_sf"/>
</dbReference>
<evidence type="ECO:0000259" key="7">
    <source>
        <dbReference type="PROSITE" id="PS50045"/>
    </source>
</evidence>
<dbReference type="PROSITE" id="PS51372">
    <property type="entry name" value="PRD_2"/>
    <property type="match status" value="2"/>
</dbReference>
<dbReference type="GO" id="GO:0003677">
    <property type="term" value="F:DNA binding"/>
    <property type="evidence" value="ECO:0007669"/>
    <property type="project" value="UniProtKB-KW"/>
</dbReference>
<evidence type="ECO:0000256" key="4">
    <source>
        <dbReference type="ARBA" id="ARBA00022840"/>
    </source>
</evidence>
<comment type="caution">
    <text evidence="10">The sequence shown here is derived from an EMBL/GenBank/DDBJ whole genome shotgun (WGS) entry which is preliminary data.</text>
</comment>
<proteinExistence type="predicted"/>
<dbReference type="InterPro" id="IPR025662">
    <property type="entry name" value="Sigma_54_int_dom_ATP-bd_1"/>
</dbReference>
<dbReference type="InterPro" id="IPR036634">
    <property type="entry name" value="PRD_sf"/>
</dbReference>
<keyword evidence="3" id="KW-0547">Nucleotide-binding</keyword>
<dbReference type="SUPFAM" id="SSF52540">
    <property type="entry name" value="P-loop containing nucleoside triphosphate hydrolases"/>
    <property type="match status" value="1"/>
</dbReference>
<dbReference type="PROSITE" id="PS51096">
    <property type="entry name" value="PTS_EIIA_TYPE_4"/>
    <property type="match status" value="1"/>
</dbReference>
<dbReference type="GO" id="GO:0016020">
    <property type="term" value="C:membrane"/>
    <property type="evidence" value="ECO:0007669"/>
    <property type="project" value="InterPro"/>
</dbReference>
<dbReference type="InterPro" id="IPR011608">
    <property type="entry name" value="PRD"/>
</dbReference>
<accession>A0A210P6K4</accession>
<evidence type="ECO:0000259" key="9">
    <source>
        <dbReference type="PROSITE" id="PS51372"/>
    </source>
</evidence>
<dbReference type="Gene3D" id="3.40.50.510">
    <property type="entry name" value="Phosphotransferase system, mannose-type IIA component"/>
    <property type="match status" value="1"/>
</dbReference>